<dbReference type="PANTHER" id="PTHR10809">
    <property type="entry name" value="VESICLE-ASSOCIATED MEMBRANE PROTEIN-ASSOCIATED PROTEIN"/>
    <property type="match status" value="1"/>
</dbReference>
<keyword evidence="8" id="KW-1185">Reference proteome</keyword>
<proteinExistence type="inferred from homology"/>
<dbReference type="InterPro" id="IPR013783">
    <property type="entry name" value="Ig-like_fold"/>
</dbReference>
<dbReference type="STRING" id="669874.A0A1E4TN54"/>
<feature type="non-terminal residue" evidence="7">
    <location>
        <position position="83"/>
    </location>
</feature>
<comment type="subcellular location">
    <subcellularLocation>
        <location evidence="1">Membrane</location>
        <topology evidence="1">Single-pass type IV membrane protein</topology>
    </subcellularLocation>
</comment>
<dbReference type="InterPro" id="IPR008962">
    <property type="entry name" value="PapD-like_sf"/>
</dbReference>
<evidence type="ECO:0000313" key="7">
    <source>
        <dbReference type="EMBL" id="ODV93180.1"/>
    </source>
</evidence>
<dbReference type="EMBL" id="KV454018">
    <property type="protein sequence ID" value="ODV93180.1"/>
    <property type="molecule type" value="Genomic_DNA"/>
</dbReference>
<reference evidence="8" key="1">
    <citation type="submission" date="2016-05" db="EMBL/GenBank/DDBJ databases">
        <title>Comparative genomics of biotechnologically important yeasts.</title>
        <authorList>
            <consortium name="DOE Joint Genome Institute"/>
            <person name="Riley R."/>
            <person name="Haridas S."/>
            <person name="Wolfe K.H."/>
            <person name="Lopes M.R."/>
            <person name="Hittinger C.T."/>
            <person name="Goker M."/>
            <person name="Salamov A."/>
            <person name="Wisecaver J."/>
            <person name="Long T.M."/>
            <person name="Aerts A.L."/>
            <person name="Barry K."/>
            <person name="Choi C."/>
            <person name="Clum A."/>
            <person name="Coughlan A.Y."/>
            <person name="Deshpande S."/>
            <person name="Douglass A.P."/>
            <person name="Hanson S.J."/>
            <person name="Klenk H.-P."/>
            <person name="Labutti K."/>
            <person name="Lapidus A."/>
            <person name="Lindquist E."/>
            <person name="Lipzen A."/>
            <person name="Meier-Kolthoff J.P."/>
            <person name="Ohm R.A."/>
            <person name="Otillar R.P."/>
            <person name="Pangilinan J."/>
            <person name="Peng Y."/>
            <person name="Rokas A."/>
            <person name="Rosa C.A."/>
            <person name="Scheuner C."/>
            <person name="Sibirny A.A."/>
            <person name="Slot J.C."/>
            <person name="Stielow J.B."/>
            <person name="Sun H."/>
            <person name="Kurtzman C.P."/>
            <person name="Blackwell M."/>
            <person name="Grigoriev I.V."/>
            <person name="Jeffries T.W."/>
        </authorList>
    </citation>
    <scope>NUCLEOTIDE SEQUENCE [LARGE SCALE GENOMIC DNA]</scope>
    <source>
        <strain evidence="8">NRRL Y-2460</strain>
    </source>
</reference>
<dbReference type="Pfam" id="PF00635">
    <property type="entry name" value="Motile_Sperm"/>
    <property type="match status" value="1"/>
</dbReference>
<dbReference type="InterPro" id="IPR016763">
    <property type="entry name" value="VAP"/>
</dbReference>
<feature type="non-terminal residue" evidence="7">
    <location>
        <position position="1"/>
    </location>
</feature>
<dbReference type="GO" id="GO:0090158">
    <property type="term" value="P:endoplasmic reticulum membrane organization"/>
    <property type="evidence" value="ECO:0007669"/>
    <property type="project" value="TreeGrafter"/>
</dbReference>
<dbReference type="GO" id="GO:0061817">
    <property type="term" value="P:endoplasmic reticulum-plasma membrane tethering"/>
    <property type="evidence" value="ECO:0007669"/>
    <property type="project" value="TreeGrafter"/>
</dbReference>
<dbReference type="GO" id="GO:0005789">
    <property type="term" value="C:endoplasmic reticulum membrane"/>
    <property type="evidence" value="ECO:0007669"/>
    <property type="project" value="InterPro"/>
</dbReference>
<evidence type="ECO:0000256" key="1">
    <source>
        <dbReference type="ARBA" id="ARBA00004211"/>
    </source>
</evidence>
<gene>
    <name evidence="7" type="ORF">PACTADRAFT_20397</name>
</gene>
<feature type="domain" description="MSP" evidence="6">
    <location>
        <begin position="1"/>
        <end position="80"/>
    </location>
</feature>
<dbReference type="Gene3D" id="2.60.40.10">
    <property type="entry name" value="Immunoglobulins"/>
    <property type="match status" value="1"/>
</dbReference>
<evidence type="ECO:0000256" key="5">
    <source>
        <dbReference type="ARBA" id="ARBA00023136"/>
    </source>
</evidence>
<dbReference type="Proteomes" id="UP000094236">
    <property type="component" value="Unassembled WGS sequence"/>
</dbReference>
<protein>
    <recommendedName>
        <fullName evidence="6">MSP domain-containing protein</fullName>
    </recommendedName>
</protein>
<dbReference type="InterPro" id="IPR000535">
    <property type="entry name" value="MSP_dom"/>
</dbReference>
<evidence type="ECO:0000256" key="4">
    <source>
        <dbReference type="ARBA" id="ARBA00022989"/>
    </source>
</evidence>
<dbReference type="OrthoDB" id="264603at2759"/>
<dbReference type="GO" id="GO:0033149">
    <property type="term" value="F:FFAT motif binding"/>
    <property type="evidence" value="ECO:0007669"/>
    <property type="project" value="TreeGrafter"/>
</dbReference>
<dbReference type="PANTHER" id="PTHR10809:SF6">
    <property type="entry name" value="AT11025P-RELATED"/>
    <property type="match status" value="1"/>
</dbReference>
<keyword evidence="3" id="KW-0812">Transmembrane</keyword>
<evidence type="ECO:0000259" key="6">
    <source>
        <dbReference type="PROSITE" id="PS50202"/>
    </source>
</evidence>
<evidence type="ECO:0000313" key="8">
    <source>
        <dbReference type="Proteomes" id="UP000094236"/>
    </source>
</evidence>
<dbReference type="AlphaFoldDB" id="A0A1E4TN54"/>
<keyword evidence="4" id="KW-1133">Transmembrane helix</keyword>
<comment type="similarity">
    <text evidence="2">Belongs to the VAMP-associated protein (VAP) (TC 9.B.17) family.</text>
</comment>
<name>A0A1E4TN54_PACTA</name>
<dbReference type="PROSITE" id="PS50202">
    <property type="entry name" value="MSP"/>
    <property type="match status" value="1"/>
</dbReference>
<sequence>YCVRPNASVIAPGESLDVAIISQGLKEKPSANFKCKDKFLVVTLPCPYDVAESGVAELWPKLEAQFKSQATNKKIRVNYLVAE</sequence>
<keyword evidence="5" id="KW-0472">Membrane</keyword>
<dbReference type="GO" id="GO:0005886">
    <property type="term" value="C:plasma membrane"/>
    <property type="evidence" value="ECO:0007669"/>
    <property type="project" value="TreeGrafter"/>
</dbReference>
<organism evidence="7 8">
    <name type="scientific">Pachysolen tannophilus NRRL Y-2460</name>
    <dbReference type="NCBI Taxonomy" id="669874"/>
    <lineage>
        <taxon>Eukaryota</taxon>
        <taxon>Fungi</taxon>
        <taxon>Dikarya</taxon>
        <taxon>Ascomycota</taxon>
        <taxon>Saccharomycotina</taxon>
        <taxon>Pichiomycetes</taxon>
        <taxon>Pachysolenaceae</taxon>
        <taxon>Pachysolen</taxon>
    </lineage>
</organism>
<evidence type="ECO:0000256" key="3">
    <source>
        <dbReference type="ARBA" id="ARBA00022692"/>
    </source>
</evidence>
<dbReference type="SUPFAM" id="SSF49354">
    <property type="entry name" value="PapD-like"/>
    <property type="match status" value="1"/>
</dbReference>
<accession>A0A1E4TN54</accession>
<evidence type="ECO:0000256" key="2">
    <source>
        <dbReference type="ARBA" id="ARBA00008932"/>
    </source>
</evidence>